<organism evidence="1 2">
    <name type="scientific">Aquilegia coerulea</name>
    <name type="common">Rocky mountain columbine</name>
    <dbReference type="NCBI Taxonomy" id="218851"/>
    <lineage>
        <taxon>Eukaryota</taxon>
        <taxon>Viridiplantae</taxon>
        <taxon>Streptophyta</taxon>
        <taxon>Embryophyta</taxon>
        <taxon>Tracheophyta</taxon>
        <taxon>Spermatophyta</taxon>
        <taxon>Magnoliopsida</taxon>
        <taxon>Ranunculales</taxon>
        <taxon>Ranunculaceae</taxon>
        <taxon>Thalictroideae</taxon>
        <taxon>Aquilegia</taxon>
    </lineage>
</organism>
<reference evidence="1 2" key="1">
    <citation type="submission" date="2017-09" db="EMBL/GenBank/DDBJ databases">
        <title>WGS assembly of Aquilegia coerulea Goldsmith.</title>
        <authorList>
            <person name="Hodges S."/>
            <person name="Kramer E."/>
            <person name="Nordborg M."/>
            <person name="Tomkins J."/>
            <person name="Borevitz J."/>
            <person name="Derieg N."/>
            <person name="Yan J."/>
            <person name="Mihaltcheva S."/>
            <person name="Hayes R.D."/>
            <person name="Rokhsar D."/>
        </authorList>
    </citation>
    <scope>NUCLEOTIDE SEQUENCE [LARGE SCALE GENOMIC DNA]</scope>
    <source>
        <strain evidence="2">cv. Goldsmith</strain>
    </source>
</reference>
<protein>
    <submittedName>
        <fullName evidence="1">Uncharacterized protein</fullName>
    </submittedName>
</protein>
<dbReference type="InParanoid" id="A0A2G5C4W2"/>
<dbReference type="EMBL" id="KZ305111">
    <property type="protein sequence ID" value="PIA26338.1"/>
    <property type="molecule type" value="Genomic_DNA"/>
</dbReference>
<dbReference type="Proteomes" id="UP000230069">
    <property type="component" value="Unassembled WGS sequence"/>
</dbReference>
<evidence type="ECO:0000313" key="2">
    <source>
        <dbReference type="Proteomes" id="UP000230069"/>
    </source>
</evidence>
<dbReference type="AlphaFoldDB" id="A0A2G5C4W2"/>
<gene>
    <name evidence="1" type="ORF">AQUCO_09400003v1</name>
</gene>
<evidence type="ECO:0000313" key="1">
    <source>
        <dbReference type="EMBL" id="PIA26338.1"/>
    </source>
</evidence>
<sequence length="83" mass="9998">MALDWFVWFDLRLPPFYLESIIRVGYLFLPFLELVLVRQLYWYWCFEMDLVIGLLLDFAWQTHDTIMSLRGGVRCKVCSLAIM</sequence>
<keyword evidence="2" id="KW-1185">Reference proteome</keyword>
<accession>A0A2G5C4W2</accession>
<name>A0A2G5C4W2_AQUCA</name>
<proteinExistence type="predicted"/>